<evidence type="ECO:0000313" key="15">
    <source>
        <dbReference type="Proteomes" id="UP001465755"/>
    </source>
</evidence>
<feature type="transmembrane region" description="Helical" evidence="12">
    <location>
        <begin position="170"/>
        <end position="195"/>
    </location>
</feature>
<feature type="transmembrane region" description="Helical" evidence="12">
    <location>
        <begin position="142"/>
        <end position="164"/>
    </location>
</feature>
<keyword evidence="7 12" id="KW-0472">Membrane</keyword>
<dbReference type="EMBL" id="JALJOQ010000024">
    <property type="protein sequence ID" value="KAK9808394.1"/>
    <property type="molecule type" value="Genomic_DNA"/>
</dbReference>
<evidence type="ECO:0000256" key="11">
    <source>
        <dbReference type="SAM" id="MobiDB-lite"/>
    </source>
</evidence>
<evidence type="ECO:0000256" key="10">
    <source>
        <dbReference type="ARBA" id="ARBA00047912"/>
    </source>
</evidence>
<organism evidence="14 15">
    <name type="scientific">Symbiochloris irregularis</name>
    <dbReference type="NCBI Taxonomy" id="706552"/>
    <lineage>
        <taxon>Eukaryota</taxon>
        <taxon>Viridiplantae</taxon>
        <taxon>Chlorophyta</taxon>
        <taxon>core chlorophytes</taxon>
        <taxon>Trebouxiophyceae</taxon>
        <taxon>Trebouxiales</taxon>
        <taxon>Trebouxiaceae</taxon>
        <taxon>Symbiochloris</taxon>
    </lineage>
</organism>
<gene>
    <name evidence="14" type="ORF">WJX73_010694</name>
</gene>
<keyword evidence="6" id="KW-0406">Ion transport</keyword>
<dbReference type="GO" id="GO:0005886">
    <property type="term" value="C:plasma membrane"/>
    <property type="evidence" value="ECO:0007669"/>
    <property type="project" value="TreeGrafter"/>
</dbReference>
<feature type="transmembrane region" description="Helical" evidence="12">
    <location>
        <begin position="406"/>
        <end position="426"/>
    </location>
</feature>
<evidence type="ECO:0000256" key="4">
    <source>
        <dbReference type="ARBA" id="ARBA00022989"/>
    </source>
</evidence>
<accession>A0AAW1PKH5</accession>
<dbReference type="GO" id="GO:0015386">
    <property type="term" value="F:potassium:proton antiporter activity"/>
    <property type="evidence" value="ECO:0007669"/>
    <property type="project" value="TreeGrafter"/>
</dbReference>
<comment type="catalytic activity">
    <reaction evidence="9">
        <text>Na(+)(in) + H(+)(out) = Na(+)(out) + H(+)(in)</text>
        <dbReference type="Rhea" id="RHEA:29419"/>
        <dbReference type="ChEBI" id="CHEBI:15378"/>
        <dbReference type="ChEBI" id="CHEBI:29101"/>
    </reaction>
</comment>
<dbReference type="Pfam" id="PF00999">
    <property type="entry name" value="Na_H_Exchanger"/>
    <property type="match status" value="1"/>
</dbReference>
<comment type="subcellular location">
    <subcellularLocation>
        <location evidence="1">Membrane</location>
        <topology evidence="1">Multi-pass membrane protein</topology>
    </subcellularLocation>
</comment>
<feature type="transmembrane region" description="Helical" evidence="12">
    <location>
        <begin position="79"/>
        <end position="98"/>
    </location>
</feature>
<comment type="catalytic activity">
    <reaction evidence="10">
        <text>K(+)(in) + H(+)(out) = K(+)(out) + H(+)(in)</text>
        <dbReference type="Rhea" id="RHEA:29467"/>
        <dbReference type="ChEBI" id="CHEBI:15378"/>
        <dbReference type="ChEBI" id="CHEBI:29103"/>
    </reaction>
</comment>
<feature type="region of interest" description="Disordered" evidence="11">
    <location>
        <begin position="22"/>
        <end position="41"/>
    </location>
</feature>
<dbReference type="PANTHER" id="PTHR10110">
    <property type="entry name" value="SODIUM/HYDROGEN EXCHANGER"/>
    <property type="match status" value="1"/>
</dbReference>
<evidence type="ECO:0000259" key="13">
    <source>
        <dbReference type="Pfam" id="PF00999"/>
    </source>
</evidence>
<feature type="region of interest" description="Disordered" evidence="11">
    <location>
        <begin position="590"/>
        <end position="631"/>
    </location>
</feature>
<feature type="region of interest" description="Disordered" evidence="11">
    <location>
        <begin position="700"/>
        <end position="722"/>
    </location>
</feature>
<feature type="compositionally biased region" description="Low complexity" evidence="11">
    <location>
        <begin position="24"/>
        <end position="41"/>
    </location>
</feature>
<feature type="compositionally biased region" description="Polar residues" evidence="11">
    <location>
        <begin position="765"/>
        <end position="776"/>
    </location>
</feature>
<keyword evidence="4 12" id="KW-1133">Transmembrane helix</keyword>
<feature type="transmembrane region" description="Helical" evidence="12">
    <location>
        <begin position="438"/>
        <end position="459"/>
    </location>
</feature>
<feature type="transmembrane region" description="Helical" evidence="12">
    <location>
        <begin position="113"/>
        <end position="130"/>
    </location>
</feature>
<dbReference type="PRINTS" id="PR01084">
    <property type="entry name" value="NAHEXCHNGR"/>
</dbReference>
<feature type="region of interest" description="Disordered" evidence="11">
    <location>
        <begin position="515"/>
        <end position="576"/>
    </location>
</feature>
<reference evidence="14 15" key="1">
    <citation type="journal article" date="2024" name="Nat. Commun.">
        <title>Phylogenomics reveals the evolutionary origins of lichenization in chlorophyte algae.</title>
        <authorList>
            <person name="Puginier C."/>
            <person name="Libourel C."/>
            <person name="Otte J."/>
            <person name="Skaloud P."/>
            <person name="Haon M."/>
            <person name="Grisel S."/>
            <person name="Petersen M."/>
            <person name="Berrin J.G."/>
            <person name="Delaux P.M."/>
            <person name="Dal Grande F."/>
            <person name="Keller J."/>
        </authorList>
    </citation>
    <scope>NUCLEOTIDE SEQUENCE [LARGE SCALE GENOMIC DNA]</scope>
    <source>
        <strain evidence="14 15">SAG 2036</strain>
    </source>
</reference>
<comment type="caution">
    <text evidence="14">The sequence shown here is derived from an EMBL/GenBank/DDBJ whole genome shotgun (WGS) entry which is preliminary data.</text>
</comment>
<dbReference type="AlphaFoldDB" id="A0AAW1PKH5"/>
<evidence type="ECO:0000256" key="3">
    <source>
        <dbReference type="ARBA" id="ARBA00022692"/>
    </source>
</evidence>
<feature type="transmembrane region" description="Helical" evidence="12">
    <location>
        <begin position="246"/>
        <end position="268"/>
    </location>
</feature>
<protein>
    <recommendedName>
        <fullName evidence="13">Cation/H+ exchanger transmembrane domain-containing protein</fullName>
    </recommendedName>
</protein>
<feature type="domain" description="Cation/H+ exchanger transmembrane" evidence="13">
    <location>
        <begin position="69"/>
        <end position="464"/>
    </location>
</feature>
<dbReference type="Proteomes" id="UP001465755">
    <property type="component" value="Unassembled WGS sequence"/>
</dbReference>
<keyword evidence="5" id="KW-0915">Sodium</keyword>
<dbReference type="InterPro" id="IPR004709">
    <property type="entry name" value="NaH_exchanger"/>
</dbReference>
<evidence type="ECO:0000256" key="2">
    <source>
        <dbReference type="ARBA" id="ARBA00022448"/>
    </source>
</evidence>
<keyword evidence="3 12" id="KW-0812">Transmembrane</keyword>
<evidence type="ECO:0000256" key="9">
    <source>
        <dbReference type="ARBA" id="ARBA00047524"/>
    </source>
</evidence>
<feature type="transmembrane region" description="Helical" evidence="12">
    <location>
        <begin position="369"/>
        <end position="394"/>
    </location>
</feature>
<evidence type="ECO:0000256" key="1">
    <source>
        <dbReference type="ARBA" id="ARBA00004141"/>
    </source>
</evidence>
<keyword evidence="2" id="KW-0813">Transport</keyword>
<dbReference type="GO" id="GO:0015385">
    <property type="term" value="F:sodium:proton antiporter activity"/>
    <property type="evidence" value="ECO:0007669"/>
    <property type="project" value="InterPro"/>
</dbReference>
<feature type="compositionally biased region" description="Polar residues" evidence="11">
    <location>
        <begin position="819"/>
        <end position="829"/>
    </location>
</feature>
<feature type="transmembrane region" description="Helical" evidence="12">
    <location>
        <begin position="288"/>
        <end position="310"/>
    </location>
</feature>
<sequence>MSSDLNLHDYMETPGLETVKEAIGSGSSSHGTSGDSSQHSSGETLGIATGMLIFSMILYMSFGTKLAHSSQYIGEGMSAVFTGLALGGILMAIGRVLLTQDTVEALLTFDHSSFFTFYLPPIILFAGLSVRKKAFFRNLPTIACMGIVGTYIGFAFIAGLLAAFSKVIPGITLADCLALGAIFATTDSVAVLQVLEQDRAPLLFSLVFGEGVINDATTVALLRTVQGLGATPSMNMRTVAIIFGKFLYLFIISMIMGLACGFASSLLLKKFPATGTPQAVGLVGTTAYMAYLISEHLGLSGIVTLFICAVTMSHYAMHNLTKTQRAACMSAFETLSYFSEGSIFVYVGLDALDPAKWKYTHVGRAIGLSFIVIILLLASRAIFCFPVLLGHNYFATEKVNYREMFIAWWAGAMRGAVSVALVYYYYDSEEDETPNKDHATLVSMTLVVVLISTLCFGAVTKPLLDFMLGVDDHAASHGGSESGLEMVASAKDGGDNDGHGALRAKAVHAIIDMPGPEEQDEGYETDASGFEDGGYTSAEDEHTSLTASARRNKQIRAQPDADVEEGAAIETSPEHRAKLERISSLLKGTAPPALIASPDGSPKAGVGRDSPWQAFGEASPGPGGSLQASAPPYAMAGRAAGGALPAPTPRRQHVTFAELPPANKRAVDDDAVSVMSAPGSMARTGSLDVLKSRFRIPLRLGRSSDGTGQGLAAAAPRQRPESRQLVEWWADFDERYMKPMFNRPDDAWTPTSPEASGAKQAPHGRSTSAHNSPSGSQAGGRPHAQAAGRSNLKPAGLQRTRTASFPPKGGKPEVPHSPARTSSTPTFLSNADLDALDIFGAAKNDRASR</sequence>
<dbReference type="Gene3D" id="6.10.140.1330">
    <property type="match status" value="1"/>
</dbReference>
<feature type="region of interest" description="Disordered" evidence="11">
    <location>
        <begin position="743"/>
        <end position="830"/>
    </location>
</feature>
<evidence type="ECO:0000313" key="14">
    <source>
        <dbReference type="EMBL" id="KAK9808394.1"/>
    </source>
</evidence>
<keyword evidence="8" id="KW-0739">Sodium transport</keyword>
<evidence type="ECO:0000256" key="8">
    <source>
        <dbReference type="ARBA" id="ARBA00023201"/>
    </source>
</evidence>
<evidence type="ECO:0000256" key="12">
    <source>
        <dbReference type="SAM" id="Phobius"/>
    </source>
</evidence>
<feature type="transmembrane region" description="Helical" evidence="12">
    <location>
        <begin position="45"/>
        <end position="67"/>
    </location>
</feature>
<dbReference type="InterPro" id="IPR006153">
    <property type="entry name" value="Cation/H_exchanger_TM"/>
</dbReference>
<name>A0AAW1PKH5_9CHLO</name>
<evidence type="ECO:0000256" key="5">
    <source>
        <dbReference type="ARBA" id="ARBA00023053"/>
    </source>
</evidence>
<feature type="compositionally biased region" description="Acidic residues" evidence="11">
    <location>
        <begin position="515"/>
        <end position="524"/>
    </location>
</feature>
<evidence type="ECO:0000256" key="7">
    <source>
        <dbReference type="ARBA" id="ARBA00023136"/>
    </source>
</evidence>
<proteinExistence type="predicted"/>
<evidence type="ECO:0000256" key="6">
    <source>
        <dbReference type="ARBA" id="ARBA00023065"/>
    </source>
</evidence>
<dbReference type="PANTHER" id="PTHR10110:SF197">
    <property type="entry name" value="SODIUM_HYDROGEN EXCHANGER"/>
    <property type="match status" value="1"/>
</dbReference>
<keyword evidence="15" id="KW-1185">Reference proteome</keyword>
<dbReference type="GO" id="GO:0051453">
    <property type="term" value="P:regulation of intracellular pH"/>
    <property type="evidence" value="ECO:0007669"/>
    <property type="project" value="TreeGrafter"/>
</dbReference>
<dbReference type="InterPro" id="IPR018422">
    <property type="entry name" value="Cation/H_exchanger_CPA1"/>
</dbReference>
<dbReference type="GO" id="GO:0098719">
    <property type="term" value="P:sodium ion import across plasma membrane"/>
    <property type="evidence" value="ECO:0007669"/>
    <property type="project" value="TreeGrafter"/>
</dbReference>